<evidence type="ECO:0000313" key="2">
    <source>
        <dbReference type="EMBL" id="GAA4189667.1"/>
    </source>
</evidence>
<evidence type="ECO:0000313" key="3">
    <source>
        <dbReference type="Proteomes" id="UP001501251"/>
    </source>
</evidence>
<feature type="region of interest" description="Disordered" evidence="1">
    <location>
        <begin position="72"/>
        <end position="118"/>
    </location>
</feature>
<feature type="compositionally biased region" description="Basic residues" evidence="1">
    <location>
        <begin position="79"/>
        <end position="88"/>
    </location>
</feature>
<dbReference type="EMBL" id="BAABAQ010000004">
    <property type="protein sequence ID" value="GAA4189667.1"/>
    <property type="molecule type" value="Genomic_DNA"/>
</dbReference>
<evidence type="ECO:0000256" key="1">
    <source>
        <dbReference type="SAM" id="MobiDB-lite"/>
    </source>
</evidence>
<organism evidence="2 3">
    <name type="scientific">Streptosporangium oxazolinicum</name>
    <dbReference type="NCBI Taxonomy" id="909287"/>
    <lineage>
        <taxon>Bacteria</taxon>
        <taxon>Bacillati</taxon>
        <taxon>Actinomycetota</taxon>
        <taxon>Actinomycetes</taxon>
        <taxon>Streptosporangiales</taxon>
        <taxon>Streptosporangiaceae</taxon>
        <taxon>Streptosporangium</taxon>
    </lineage>
</organism>
<protein>
    <submittedName>
        <fullName evidence="2">Uncharacterized protein</fullName>
    </submittedName>
</protein>
<accession>A0ABP8ASR4</accession>
<comment type="caution">
    <text evidence="2">The sequence shown here is derived from an EMBL/GenBank/DDBJ whole genome shotgun (WGS) entry which is preliminary data.</text>
</comment>
<reference evidence="3" key="1">
    <citation type="journal article" date="2019" name="Int. J. Syst. Evol. Microbiol.">
        <title>The Global Catalogue of Microorganisms (GCM) 10K type strain sequencing project: providing services to taxonomists for standard genome sequencing and annotation.</title>
        <authorList>
            <consortium name="The Broad Institute Genomics Platform"/>
            <consortium name="The Broad Institute Genome Sequencing Center for Infectious Disease"/>
            <person name="Wu L."/>
            <person name="Ma J."/>
        </authorList>
    </citation>
    <scope>NUCLEOTIDE SEQUENCE [LARGE SCALE GENOMIC DNA]</scope>
    <source>
        <strain evidence="3">JCM 17388</strain>
    </source>
</reference>
<name>A0ABP8ASR4_9ACTN</name>
<feature type="compositionally biased region" description="Basic and acidic residues" evidence="1">
    <location>
        <begin position="108"/>
        <end position="118"/>
    </location>
</feature>
<gene>
    <name evidence="2" type="ORF">GCM10022252_26740</name>
</gene>
<proteinExistence type="predicted"/>
<dbReference type="Proteomes" id="UP001501251">
    <property type="component" value="Unassembled WGS sequence"/>
</dbReference>
<sequence length="118" mass="13369">MRGSITRKEDACYAAELGEISRGRRLTDVTTDGTADTQEVDVASHDEQWVRWHVYDDTSDLVDVQCRVHHLDADVVPGPRRRGRRGHRGRDGLEADHPSPSQFTRGSEGFREDCPEPR</sequence>
<keyword evidence="3" id="KW-1185">Reference proteome</keyword>